<keyword evidence="4" id="KW-1185">Reference proteome</keyword>
<dbReference type="InterPro" id="IPR041153">
    <property type="entry name" value="LST4_longin"/>
</dbReference>
<feature type="region of interest" description="Disordered" evidence="1">
    <location>
        <begin position="8"/>
        <end position="40"/>
    </location>
</feature>
<gene>
    <name evidence="3" type="ORF">OGAPHI_006292</name>
</gene>
<evidence type="ECO:0000259" key="2">
    <source>
        <dbReference type="Pfam" id="PF18639"/>
    </source>
</evidence>
<evidence type="ECO:0000313" key="3">
    <source>
        <dbReference type="EMBL" id="KAH3662111.1"/>
    </source>
</evidence>
<accession>A0A9P8NZH3</accession>
<feature type="domain" description="LST4 longin" evidence="2">
    <location>
        <begin position="62"/>
        <end position="236"/>
    </location>
</feature>
<dbReference type="AlphaFoldDB" id="A0A9P8NZH3"/>
<proteinExistence type="predicted"/>
<sequence length="739" mass="82660">MLGNLLRKKDALSQDSVSDPQIPPPVYSTANDTHYSGSQLYGPGNNVPTANFRLSDKSSLCRLVLVQDSGIRSKQVLFDSALSVRPGVADTNPPMFLNKSFHHSVSELSALMYGYYGILLNDTVSTTKLHHLPPLSAMPGSMLITRLFSLDSSFEMCHNDQSDPDWSPLPCVYTEDVPVKDMTTTRLAFGLVIPIGRSSNAHEIITDHWPQISGHLETVQKIIISRLKAIHSLQQPQDSVKLSFPTGCLQKEPDLVHCLHQFVRSLIYLIETPRLYIPLRHSDYTLSNWANTVATWLELKDGRHPTVTTSSSPTSPMQPNPSMVGFKFLATLLTFVLPYRKEIVSWPSSDNKTGIRVVLVTGNPVISQKLILIIAGILGYDEYLAPQNLSKSVSETSEVPQPATASKPIPIRNRSFQEDSSSASTSPEITSSGSTKGWEIPTKATPIISGSPKFMEIARPERPPMSQIHRTSSYASLQNLSTSYGSQSTTVSSSWRNRFYFGSFMERWRGGSENPELTHSPAAEYEEYPWKPLSSSHKVSKLSRSLASLDMGNEKPVSRNTRQIYGSDAHVKTVKAIMSSTVEAESPEEKVLDVALNPQQSIKPTLLPMMTGFIDQYRREFSLQSCPTNFNLEEQIAMSMKDDCLKMGPGSCCKTFVINLKQREIRLVETKYQLNEDCDQAQYPRPLVTKLFSPYKRDLPEKFSQKVERCDTILNKIAYLVKDRNQNDQIRSLIKSLIN</sequence>
<comment type="caution">
    <text evidence="3">The sequence shown here is derived from an EMBL/GenBank/DDBJ whole genome shotgun (WGS) entry which is preliminary data.</text>
</comment>
<evidence type="ECO:0000256" key="1">
    <source>
        <dbReference type="SAM" id="MobiDB-lite"/>
    </source>
</evidence>
<feature type="compositionally biased region" description="Low complexity" evidence="1">
    <location>
        <begin position="420"/>
        <end position="435"/>
    </location>
</feature>
<feature type="compositionally biased region" description="Polar residues" evidence="1">
    <location>
        <begin position="28"/>
        <end position="39"/>
    </location>
</feature>
<dbReference type="GeneID" id="70238256"/>
<dbReference type="RefSeq" id="XP_046059215.1">
    <property type="nucleotide sequence ID" value="XM_046207564.1"/>
</dbReference>
<dbReference type="Proteomes" id="UP000769157">
    <property type="component" value="Unassembled WGS sequence"/>
</dbReference>
<protein>
    <recommendedName>
        <fullName evidence="2">LST4 longin domain-containing protein</fullName>
    </recommendedName>
</protein>
<feature type="region of interest" description="Disordered" evidence="1">
    <location>
        <begin position="393"/>
        <end position="448"/>
    </location>
</feature>
<organism evidence="3 4">
    <name type="scientific">Ogataea philodendri</name>
    <dbReference type="NCBI Taxonomy" id="1378263"/>
    <lineage>
        <taxon>Eukaryota</taxon>
        <taxon>Fungi</taxon>
        <taxon>Dikarya</taxon>
        <taxon>Ascomycota</taxon>
        <taxon>Saccharomycotina</taxon>
        <taxon>Pichiomycetes</taxon>
        <taxon>Pichiales</taxon>
        <taxon>Pichiaceae</taxon>
        <taxon>Ogataea</taxon>
    </lineage>
</organism>
<evidence type="ECO:0000313" key="4">
    <source>
        <dbReference type="Proteomes" id="UP000769157"/>
    </source>
</evidence>
<dbReference type="EMBL" id="JAEUBE010000414">
    <property type="protein sequence ID" value="KAH3662111.1"/>
    <property type="molecule type" value="Genomic_DNA"/>
</dbReference>
<reference evidence="3" key="2">
    <citation type="submission" date="2021-01" db="EMBL/GenBank/DDBJ databases">
        <authorList>
            <person name="Schikora-Tamarit M.A."/>
        </authorList>
    </citation>
    <scope>NUCLEOTIDE SEQUENCE</scope>
    <source>
        <strain evidence="3">CBS6075</strain>
    </source>
</reference>
<dbReference type="OrthoDB" id="4063558at2759"/>
<dbReference type="Pfam" id="PF18639">
    <property type="entry name" value="Longin_2"/>
    <property type="match status" value="1"/>
</dbReference>
<reference evidence="3" key="1">
    <citation type="journal article" date="2021" name="Open Biol.">
        <title>Shared evolutionary footprints suggest mitochondrial oxidative damage underlies multiple complex I losses in fungi.</title>
        <authorList>
            <person name="Schikora-Tamarit M.A."/>
            <person name="Marcet-Houben M."/>
            <person name="Nosek J."/>
            <person name="Gabaldon T."/>
        </authorList>
    </citation>
    <scope>NUCLEOTIDE SEQUENCE</scope>
    <source>
        <strain evidence="3">CBS6075</strain>
    </source>
</reference>
<name>A0A9P8NZH3_9ASCO</name>